<dbReference type="InterPro" id="IPR036095">
    <property type="entry name" value="PTS_EIIB-like_sf"/>
</dbReference>
<evidence type="ECO:0000259" key="8">
    <source>
        <dbReference type="PROSITE" id="PS51372"/>
    </source>
</evidence>
<comment type="caution">
    <text evidence="9">The sequence shown here is derived from an EMBL/GenBank/DDBJ whole genome shotgun (WGS) entry which is preliminary data.</text>
</comment>
<proteinExistence type="predicted"/>
<evidence type="ECO:0000256" key="4">
    <source>
        <dbReference type="ARBA" id="ARBA00023159"/>
    </source>
</evidence>
<organism evidence="9 10">
    <name type="scientific">Enterococcus larvae</name>
    <dbReference type="NCBI Taxonomy" id="2794352"/>
    <lineage>
        <taxon>Bacteria</taxon>
        <taxon>Bacillati</taxon>
        <taxon>Bacillota</taxon>
        <taxon>Bacilli</taxon>
        <taxon>Lactobacillales</taxon>
        <taxon>Enterococcaceae</taxon>
        <taxon>Enterococcus</taxon>
    </lineage>
</organism>
<evidence type="ECO:0000259" key="6">
    <source>
        <dbReference type="PROSITE" id="PS51094"/>
    </source>
</evidence>
<dbReference type="InterPro" id="IPR036634">
    <property type="entry name" value="PRD_sf"/>
</dbReference>
<dbReference type="SUPFAM" id="SSF52794">
    <property type="entry name" value="PTS system IIB component-like"/>
    <property type="match status" value="1"/>
</dbReference>
<dbReference type="SUPFAM" id="SSF55804">
    <property type="entry name" value="Phoshotransferase/anion transport protein"/>
    <property type="match status" value="1"/>
</dbReference>
<dbReference type="Gene3D" id="1.10.1790.10">
    <property type="entry name" value="PRD domain"/>
    <property type="match status" value="1"/>
</dbReference>
<accession>A0ABS4CPE7</accession>
<dbReference type="Pfam" id="PF00359">
    <property type="entry name" value="PTS_EIIA_2"/>
    <property type="match status" value="1"/>
</dbReference>
<feature type="domain" description="PTS EIIB type-2" evidence="7">
    <location>
        <begin position="400"/>
        <end position="491"/>
    </location>
</feature>
<dbReference type="EMBL" id="JAEDXU010000016">
    <property type="protein sequence ID" value="MBP1048449.1"/>
    <property type="molecule type" value="Genomic_DNA"/>
</dbReference>
<evidence type="ECO:0000259" key="7">
    <source>
        <dbReference type="PROSITE" id="PS51099"/>
    </source>
</evidence>
<dbReference type="PANTHER" id="PTHR30185:SF9">
    <property type="entry name" value="MANNITOL-SPECIFIC PHOSPHOTRANSFERASE ENZYME IIA COMPONENT"/>
    <property type="match status" value="1"/>
</dbReference>
<dbReference type="Pfam" id="PF00874">
    <property type="entry name" value="PRD"/>
    <property type="match status" value="1"/>
</dbReference>
<dbReference type="PROSITE" id="PS51094">
    <property type="entry name" value="PTS_EIIA_TYPE_2"/>
    <property type="match status" value="1"/>
</dbReference>
<dbReference type="PANTHER" id="PTHR30185">
    <property type="entry name" value="CRYPTIC BETA-GLUCOSIDE BGL OPERON ANTITERMINATOR"/>
    <property type="match status" value="1"/>
</dbReference>
<evidence type="ECO:0000313" key="10">
    <source>
        <dbReference type="Proteomes" id="UP000673375"/>
    </source>
</evidence>
<dbReference type="Proteomes" id="UP000673375">
    <property type="component" value="Unassembled WGS sequence"/>
</dbReference>
<feature type="domain" description="PRD" evidence="8">
    <location>
        <begin position="288"/>
        <end position="395"/>
    </location>
</feature>
<dbReference type="PROSITE" id="PS00372">
    <property type="entry name" value="PTS_EIIA_TYPE_2_HIS"/>
    <property type="match status" value="1"/>
</dbReference>
<name>A0ABS4CPE7_9ENTE</name>
<dbReference type="Gene3D" id="3.40.50.2300">
    <property type="match status" value="1"/>
</dbReference>
<dbReference type="Pfam" id="PF05043">
    <property type="entry name" value="Mga"/>
    <property type="match status" value="1"/>
</dbReference>
<dbReference type="InterPro" id="IPR016152">
    <property type="entry name" value="PTrfase/Anion_transptr"/>
</dbReference>
<dbReference type="InterPro" id="IPR050661">
    <property type="entry name" value="BglG_antiterminators"/>
</dbReference>
<evidence type="ECO:0000256" key="1">
    <source>
        <dbReference type="ARBA" id="ARBA00022679"/>
    </source>
</evidence>
<dbReference type="InterPro" id="IPR002178">
    <property type="entry name" value="PTS_EIIA_type-2_dom"/>
</dbReference>
<evidence type="ECO:0000256" key="2">
    <source>
        <dbReference type="ARBA" id="ARBA00022737"/>
    </source>
</evidence>
<dbReference type="CDD" id="cd00211">
    <property type="entry name" value="PTS_IIA_fru"/>
    <property type="match status" value="1"/>
</dbReference>
<dbReference type="Gene3D" id="3.40.930.10">
    <property type="entry name" value="Mannitol-specific EII, Chain A"/>
    <property type="match status" value="1"/>
</dbReference>
<sequence length="689" mass="80132">MSDERGRKVINYLLERPIHNIEELELQTKLTRRQLEYSLDKINEWLNDNGEPLLKVENNRVVVSEKTREQFFVQLEKKVPIKNYWMNSEERIKYLFLLLFYFYDDYFSVNHFVDAFGVGKTTVINDLKKLNMELEQQAVSVVYSRKEGYQLVGEEGNIRYYLMKMILWDFTEHQSTFIYDLFIEKNELTGFQETKKIVETMLQKYHITFVENRLTEFIYTFIFLKKRIASEVHITGKQYKAAAMIPMKEYQFSEELLKADGISSQGAILYVCSWILGLSIGTPDKMTKDYETIMDLVERISMRFEALSGIRFSNEEKAVRQLYAHFRPAYYRLLFKLPIINPLYSKIKEEYSELYDIVEEALKPIASLFEEPVPEDEIAFLTMHFASLCSSAEDRQYPKKVALVVCPNGIGSSSILYTELKALFPELSFIGPVETNEVEKLGDSYDLIFSTVPNVRLFYTKKLVYVVSPIMSTAEKYRLISDVYTHIGNFNFKIPRVDKLLTIIDKYTMIENKSGLEKELADYLIKGEEQHTEMPEEGPELYRITAPDMIQTGVKAGNWEEAIRLSAAPLLKNKRISREYIETMIQTAKDEGPYMVIAKHVALPHARPEDGALDLGISITVLDFPIVFGSKENDPVKYIFCLSAPKNNRHLNAMAELVNLLDDQGFYALLDSSRDPKQIYEYIYEQSRV</sequence>
<protein>
    <submittedName>
        <fullName evidence="9">Transcription antiterminator</fullName>
    </submittedName>
</protein>
<dbReference type="PROSITE" id="PS51099">
    <property type="entry name" value="PTS_EIIB_TYPE_2"/>
    <property type="match status" value="1"/>
</dbReference>
<keyword evidence="2" id="KW-0677">Repeat</keyword>
<feature type="domain" description="PTS EIIA type-2" evidence="6">
    <location>
        <begin position="543"/>
        <end position="686"/>
    </location>
</feature>
<dbReference type="SUPFAM" id="SSF63520">
    <property type="entry name" value="PTS-regulatory domain, PRD"/>
    <property type="match status" value="1"/>
</dbReference>
<dbReference type="CDD" id="cd05568">
    <property type="entry name" value="PTS_IIB_bgl_like"/>
    <property type="match status" value="1"/>
</dbReference>
<dbReference type="InterPro" id="IPR011608">
    <property type="entry name" value="PRD"/>
</dbReference>
<keyword evidence="10" id="KW-1185">Reference proteome</keyword>
<evidence type="ECO:0000313" key="9">
    <source>
        <dbReference type="EMBL" id="MBP1048449.1"/>
    </source>
</evidence>
<evidence type="ECO:0000256" key="5">
    <source>
        <dbReference type="ARBA" id="ARBA00023163"/>
    </source>
</evidence>
<dbReference type="InterPro" id="IPR013011">
    <property type="entry name" value="PTS_EIIB_2"/>
</dbReference>
<keyword evidence="1" id="KW-0808">Transferase</keyword>
<dbReference type="PROSITE" id="PS51372">
    <property type="entry name" value="PRD_2"/>
    <property type="match status" value="1"/>
</dbReference>
<reference evidence="9 10" key="1">
    <citation type="submission" date="2020-12" db="EMBL/GenBank/DDBJ databases">
        <title>Vagococcus allomyrinae sp. nov. and Enterococcus lavae sp. nov., isolated from the larvae of Allomyrina dichotoma.</title>
        <authorList>
            <person name="Lee S.D."/>
        </authorList>
    </citation>
    <scope>NUCLEOTIDE SEQUENCE [LARGE SCALE GENOMIC DNA]</scope>
    <source>
        <strain evidence="9 10">BWM-S5</strain>
    </source>
</reference>
<evidence type="ECO:0000256" key="3">
    <source>
        <dbReference type="ARBA" id="ARBA00023015"/>
    </source>
</evidence>
<dbReference type="InterPro" id="IPR007737">
    <property type="entry name" value="Mga_HTH"/>
</dbReference>
<keyword evidence="4" id="KW-0010">Activator</keyword>
<gene>
    <name evidence="9" type="ORF">I6N96_19385</name>
</gene>
<keyword evidence="3" id="KW-0805">Transcription regulation</keyword>
<keyword evidence="5" id="KW-0804">Transcription</keyword>